<organism evidence="1 2">
    <name type="scientific">Roseovarius albus</name>
    <dbReference type="NCBI Taxonomy" id="1247867"/>
    <lineage>
        <taxon>Bacteria</taxon>
        <taxon>Pseudomonadati</taxon>
        <taxon>Pseudomonadota</taxon>
        <taxon>Alphaproteobacteria</taxon>
        <taxon>Rhodobacterales</taxon>
        <taxon>Roseobacteraceae</taxon>
        <taxon>Roseovarius</taxon>
    </lineage>
</organism>
<dbReference type="RefSeq" id="WP_234999610.1">
    <property type="nucleotide sequence ID" value="NZ_FWFX01000019.1"/>
</dbReference>
<protein>
    <recommendedName>
        <fullName evidence="3">DUF937 domain-containing protein</fullName>
    </recommendedName>
</protein>
<evidence type="ECO:0008006" key="3">
    <source>
        <dbReference type="Google" id="ProtNLM"/>
    </source>
</evidence>
<evidence type="ECO:0000313" key="1">
    <source>
        <dbReference type="EMBL" id="SLN72161.1"/>
    </source>
</evidence>
<sequence length="203" mass="20642">MSLMNLLQQAQGGQGLGQLAQQLGLAQSQADSLTEMLAPAIGSAARKRAESGGLDDILGALRGENQAGMFDDAQTAASQSGQAQGLDFLERLMGGRNEAQDLANEAAQRAGVDQGLVQQFLPALAAMVQGGLQKQMPDSQIDGMIAMQASAQGQGGGLMGMIGNLVGGGNAQQGDVDLSMLTGLLDADGDGSALDDVLGKLMR</sequence>
<dbReference type="Proteomes" id="UP000193061">
    <property type="component" value="Unassembled WGS sequence"/>
</dbReference>
<dbReference type="Pfam" id="PF06078">
    <property type="entry name" value="DUF937"/>
    <property type="match status" value="1"/>
</dbReference>
<evidence type="ECO:0000313" key="2">
    <source>
        <dbReference type="Proteomes" id="UP000193061"/>
    </source>
</evidence>
<accession>A0A1X7A9F3</accession>
<dbReference type="AlphaFoldDB" id="A0A1X7A9F3"/>
<gene>
    <name evidence="1" type="ORF">ROA7450_03998</name>
</gene>
<proteinExistence type="predicted"/>
<dbReference type="EMBL" id="FWFX01000019">
    <property type="protein sequence ID" value="SLN72161.1"/>
    <property type="molecule type" value="Genomic_DNA"/>
</dbReference>
<keyword evidence="2" id="KW-1185">Reference proteome</keyword>
<name>A0A1X7A9F3_9RHOB</name>
<reference evidence="1 2" key="1">
    <citation type="submission" date="2017-03" db="EMBL/GenBank/DDBJ databases">
        <authorList>
            <person name="Afonso C.L."/>
            <person name="Miller P.J."/>
            <person name="Scott M.A."/>
            <person name="Spackman E."/>
            <person name="Goraichik I."/>
            <person name="Dimitrov K.M."/>
            <person name="Suarez D.L."/>
            <person name="Swayne D.E."/>
        </authorList>
    </citation>
    <scope>NUCLEOTIDE SEQUENCE [LARGE SCALE GENOMIC DNA]</scope>
    <source>
        <strain evidence="1 2">CECT 7450</strain>
    </source>
</reference>
<dbReference type="InterPro" id="IPR009282">
    <property type="entry name" value="DUF937"/>
</dbReference>